<dbReference type="Proteomes" id="UP000028981">
    <property type="component" value="Unassembled WGS sequence"/>
</dbReference>
<name>A0A087M7F0_9HYPH</name>
<feature type="transmembrane region" description="Helical" evidence="1">
    <location>
        <begin position="163"/>
        <end position="182"/>
    </location>
</feature>
<evidence type="ECO:0000313" key="3">
    <source>
        <dbReference type="Proteomes" id="UP000028981"/>
    </source>
</evidence>
<feature type="transmembrane region" description="Helical" evidence="1">
    <location>
        <begin position="271"/>
        <end position="297"/>
    </location>
</feature>
<feature type="transmembrane region" description="Helical" evidence="1">
    <location>
        <begin position="104"/>
        <end position="121"/>
    </location>
</feature>
<gene>
    <name evidence="2" type="ORF">JP75_01250</name>
</gene>
<feature type="transmembrane region" description="Helical" evidence="1">
    <location>
        <begin position="39"/>
        <end position="59"/>
    </location>
</feature>
<evidence type="ECO:0008006" key="4">
    <source>
        <dbReference type="Google" id="ProtNLM"/>
    </source>
</evidence>
<feature type="transmembrane region" description="Helical" evidence="1">
    <location>
        <begin position="79"/>
        <end position="98"/>
    </location>
</feature>
<dbReference type="EMBL" id="JQGC01000001">
    <property type="protein sequence ID" value="KFL32803.1"/>
    <property type="molecule type" value="Genomic_DNA"/>
</dbReference>
<accession>A0A087M7F0</accession>
<reference evidence="2 3" key="1">
    <citation type="submission" date="2014-08" db="EMBL/GenBank/DDBJ databases">
        <authorList>
            <person name="Hassan Y.I."/>
            <person name="Lepp D."/>
            <person name="Zhou T."/>
        </authorList>
    </citation>
    <scope>NUCLEOTIDE SEQUENCE [LARGE SCALE GENOMIC DNA]</scope>
    <source>
        <strain evidence="2 3">IFO13584</strain>
    </source>
</reference>
<comment type="caution">
    <text evidence="2">The sequence shown here is derived from an EMBL/GenBank/DDBJ whole genome shotgun (WGS) entry which is preliminary data.</text>
</comment>
<evidence type="ECO:0000256" key="1">
    <source>
        <dbReference type="SAM" id="Phobius"/>
    </source>
</evidence>
<evidence type="ECO:0000313" key="2">
    <source>
        <dbReference type="EMBL" id="KFL32803.1"/>
    </source>
</evidence>
<feature type="transmembrane region" description="Helical" evidence="1">
    <location>
        <begin position="213"/>
        <end position="233"/>
    </location>
</feature>
<keyword evidence="3" id="KW-1185">Reference proteome</keyword>
<proteinExistence type="predicted"/>
<keyword evidence="1" id="KW-1133">Transmembrane helix</keyword>
<dbReference type="AlphaFoldDB" id="A0A087M7F0"/>
<feature type="transmembrane region" description="Helical" evidence="1">
    <location>
        <begin position="133"/>
        <end position="151"/>
    </location>
</feature>
<dbReference type="RefSeq" id="WP_035077968.1">
    <property type="nucleotide sequence ID" value="NZ_JQGC01000001.1"/>
</dbReference>
<protein>
    <recommendedName>
        <fullName evidence="4">Polysaccharide biosynthesis protein C-terminal domain-containing protein</fullName>
    </recommendedName>
</protein>
<keyword evidence="1" id="KW-0472">Membrane</keyword>
<dbReference type="OrthoDB" id="9830950at2"/>
<keyword evidence="1" id="KW-0812">Transmembrane</keyword>
<sequence length="378" mass="39768">MKVAGHIAGFALAAIPPGALFLAQSWLVATGQTDAVLSLAKYAGLLGLIFFAFDGSSGLIPAMLRLRHSDAALRSAYRVYRAGIAALLVATVPIALHFAPADTATLLPFLAIALLLRFPLLDTDLDRRGFQHWAMLLQNGWMLPLCLGTVLNSGVSAEMAGHAALWSTVVLAMAHVILAGPAQKSTQAKFGPALFEIVTIMGAQGIGQLYGRAVLFVLGASFSGPLPALIIYAKQAFNAAGLLVTYLRRVELARHRPSIGLSLTGQAVVTLVSGILVALAAPMLGVPHALVLALIAWQSLEKLSSTAVYDFQLQNRHGLALAGLSNTCVLGLAGLALALAQTSPILFVALETLGYCVVLSLWLTTNRSRRAAGREVRP</sequence>
<feature type="transmembrane region" description="Helical" evidence="1">
    <location>
        <begin position="345"/>
        <end position="364"/>
    </location>
</feature>
<organism evidence="2 3">
    <name type="scientific">Devosia riboflavina</name>
    <dbReference type="NCBI Taxonomy" id="46914"/>
    <lineage>
        <taxon>Bacteria</taxon>
        <taxon>Pseudomonadati</taxon>
        <taxon>Pseudomonadota</taxon>
        <taxon>Alphaproteobacteria</taxon>
        <taxon>Hyphomicrobiales</taxon>
        <taxon>Devosiaceae</taxon>
        <taxon>Devosia</taxon>
    </lineage>
</organism>
<feature type="transmembrane region" description="Helical" evidence="1">
    <location>
        <begin position="318"/>
        <end position="339"/>
    </location>
</feature>